<evidence type="ECO:0000313" key="5">
    <source>
        <dbReference type="WormBase" id="SRAE_2000208400"/>
    </source>
</evidence>
<evidence type="ECO:0000313" key="3">
    <source>
        <dbReference type="Proteomes" id="UP000035682"/>
    </source>
</evidence>
<evidence type="ECO:0000256" key="1">
    <source>
        <dbReference type="SAM" id="Phobius"/>
    </source>
</evidence>
<dbReference type="WBParaSite" id="SRAE_2000208400.1">
    <property type="protein sequence ID" value="SRAE_2000208400.1"/>
    <property type="gene ID" value="WBGene00262291"/>
</dbReference>
<keyword evidence="1" id="KW-0812">Transmembrane</keyword>
<dbReference type="AlphaFoldDB" id="A0A090LIT6"/>
<feature type="transmembrane region" description="Helical" evidence="1">
    <location>
        <begin position="57"/>
        <end position="81"/>
    </location>
</feature>
<dbReference type="EMBL" id="LN609529">
    <property type="protein sequence ID" value="CEF67420.1"/>
    <property type="molecule type" value="Genomic_DNA"/>
</dbReference>
<keyword evidence="3" id="KW-1185">Reference proteome</keyword>
<protein>
    <submittedName>
        <fullName evidence="2 4">Uncharacterized protein</fullName>
    </submittedName>
</protein>
<sequence length="99" mass="11308">MKIELKSANSDYSLNSSLDSITNTNISKRHNKLNQEVKKQSCCSTCKLTAETREKTCFIILLNFLYLGFISVTFLGISLVFRKPLCYILHGLTKYYTAE</sequence>
<reference evidence="4" key="2">
    <citation type="submission" date="2020-12" db="UniProtKB">
        <authorList>
            <consortium name="WormBaseParasite"/>
        </authorList>
    </citation>
    <scope>IDENTIFICATION</scope>
</reference>
<name>A0A090LIT6_STRRB</name>
<dbReference type="GeneID" id="36379785"/>
<organism evidence="2">
    <name type="scientific">Strongyloides ratti</name>
    <name type="common">Parasitic roundworm</name>
    <dbReference type="NCBI Taxonomy" id="34506"/>
    <lineage>
        <taxon>Eukaryota</taxon>
        <taxon>Metazoa</taxon>
        <taxon>Ecdysozoa</taxon>
        <taxon>Nematoda</taxon>
        <taxon>Chromadorea</taxon>
        <taxon>Rhabditida</taxon>
        <taxon>Tylenchina</taxon>
        <taxon>Panagrolaimomorpha</taxon>
        <taxon>Strongyloidoidea</taxon>
        <taxon>Strongyloididae</taxon>
        <taxon>Strongyloides</taxon>
    </lineage>
</organism>
<dbReference type="CTD" id="36379785"/>
<dbReference type="RefSeq" id="XP_024506620.1">
    <property type="nucleotide sequence ID" value="XM_024653111.1"/>
</dbReference>
<dbReference type="Proteomes" id="UP000035682">
    <property type="component" value="Unplaced"/>
</dbReference>
<accession>A0A090LIT6</accession>
<evidence type="ECO:0000313" key="4">
    <source>
        <dbReference type="WBParaSite" id="SRAE_2000208400.1"/>
    </source>
</evidence>
<evidence type="ECO:0000313" key="2">
    <source>
        <dbReference type="EMBL" id="CEF67420.1"/>
    </source>
</evidence>
<gene>
    <name evidence="2 4 5" type="ORF">SRAE_2000208400</name>
</gene>
<keyword evidence="1" id="KW-0472">Membrane</keyword>
<proteinExistence type="predicted"/>
<reference evidence="2 3" key="1">
    <citation type="submission" date="2014-09" db="EMBL/GenBank/DDBJ databases">
        <authorList>
            <person name="Martin A.A."/>
        </authorList>
    </citation>
    <scope>NUCLEOTIDE SEQUENCE</scope>
    <source>
        <strain evidence="3">ED321</strain>
        <strain evidence="2">ED321 Heterogonic</strain>
    </source>
</reference>
<dbReference type="WormBase" id="SRAE_2000208400">
    <property type="protein sequence ID" value="SRP01870"/>
    <property type="gene ID" value="WBGene00262291"/>
</dbReference>
<keyword evidence="1" id="KW-1133">Transmembrane helix</keyword>